<organism evidence="2 3">
    <name type="scientific">Capsella rubella</name>
    <dbReference type="NCBI Taxonomy" id="81985"/>
    <lineage>
        <taxon>Eukaryota</taxon>
        <taxon>Viridiplantae</taxon>
        <taxon>Streptophyta</taxon>
        <taxon>Embryophyta</taxon>
        <taxon>Tracheophyta</taxon>
        <taxon>Spermatophyta</taxon>
        <taxon>Magnoliopsida</taxon>
        <taxon>eudicotyledons</taxon>
        <taxon>Gunneridae</taxon>
        <taxon>Pentapetalae</taxon>
        <taxon>rosids</taxon>
        <taxon>malvids</taxon>
        <taxon>Brassicales</taxon>
        <taxon>Brassicaceae</taxon>
        <taxon>Camelineae</taxon>
        <taxon>Capsella</taxon>
    </lineage>
</organism>
<dbReference type="PANTHER" id="PTHR35120">
    <property type="entry name" value="HISTONE ACETYLTRANSFERASE KAT6B-LIKE"/>
    <property type="match status" value="1"/>
</dbReference>
<keyword evidence="1" id="KW-0175">Coiled coil</keyword>
<name>R0FZG6_9BRAS</name>
<feature type="coiled-coil region" evidence="1">
    <location>
        <begin position="49"/>
        <end position="76"/>
    </location>
</feature>
<sequence length="95" mass="10959">MMTSVLAWYQGALKETQKAYRKHRKFCTVRDKPIYKDVKDSGGLSKKYEVNLSKKVEMLDEKLTEIQDKVKLLKEAISRRKISDIPGKSNAIPNT</sequence>
<dbReference type="Proteomes" id="UP000029121">
    <property type="component" value="Unassembled WGS sequence"/>
</dbReference>
<evidence type="ECO:0000313" key="3">
    <source>
        <dbReference type="Proteomes" id="UP000029121"/>
    </source>
</evidence>
<proteinExistence type="predicted"/>
<evidence type="ECO:0000313" key="2">
    <source>
        <dbReference type="EMBL" id="EOA28216.1"/>
    </source>
</evidence>
<reference evidence="3" key="1">
    <citation type="journal article" date="2013" name="Nat. Genet.">
        <title>The Capsella rubella genome and the genomic consequences of rapid mating system evolution.</title>
        <authorList>
            <person name="Slotte T."/>
            <person name="Hazzouri K.M."/>
            <person name="Agren J.A."/>
            <person name="Koenig D."/>
            <person name="Maumus F."/>
            <person name="Guo Y.L."/>
            <person name="Steige K."/>
            <person name="Platts A.E."/>
            <person name="Escobar J.S."/>
            <person name="Newman L.K."/>
            <person name="Wang W."/>
            <person name="Mandakova T."/>
            <person name="Vello E."/>
            <person name="Smith L.M."/>
            <person name="Henz S.R."/>
            <person name="Steffen J."/>
            <person name="Takuno S."/>
            <person name="Brandvain Y."/>
            <person name="Coop G."/>
            <person name="Andolfatto P."/>
            <person name="Hu T.T."/>
            <person name="Blanchette M."/>
            <person name="Clark R.M."/>
            <person name="Quesneville H."/>
            <person name="Nordborg M."/>
            <person name="Gaut B.S."/>
            <person name="Lysak M.A."/>
            <person name="Jenkins J."/>
            <person name="Grimwood J."/>
            <person name="Chapman J."/>
            <person name="Prochnik S."/>
            <person name="Shu S."/>
            <person name="Rokhsar D."/>
            <person name="Schmutz J."/>
            <person name="Weigel D."/>
            <person name="Wright S.I."/>
        </authorList>
    </citation>
    <scope>NUCLEOTIDE SEQUENCE [LARGE SCALE GENOMIC DNA]</scope>
    <source>
        <strain evidence="3">cv. Monte Gargano</strain>
    </source>
</reference>
<gene>
    <name evidence="2" type="ORF">CARUB_v10024405mg</name>
</gene>
<protein>
    <submittedName>
        <fullName evidence="2">Uncharacterized protein</fullName>
    </submittedName>
</protein>
<keyword evidence="3" id="KW-1185">Reference proteome</keyword>
<dbReference type="AlphaFoldDB" id="R0FZG6"/>
<evidence type="ECO:0000256" key="1">
    <source>
        <dbReference type="SAM" id="Coils"/>
    </source>
</evidence>
<dbReference type="PANTHER" id="PTHR35120:SF2">
    <property type="entry name" value="AMINOTRANSFERASE-LIKE PLANT MOBILE DOMAIN-CONTAINING PROTEIN"/>
    <property type="match status" value="1"/>
</dbReference>
<accession>R0FZG6</accession>
<dbReference type="EMBL" id="KB870808">
    <property type="protein sequence ID" value="EOA28216.1"/>
    <property type="molecule type" value="Genomic_DNA"/>
</dbReference>